<proteinExistence type="predicted"/>
<gene>
    <name evidence="2" type="ORF">DCF25_09890</name>
</gene>
<comment type="caution">
    <text evidence="2">The sequence shown here is derived from an EMBL/GenBank/DDBJ whole genome shotgun (WGS) entry which is preliminary data.</text>
</comment>
<dbReference type="Pfam" id="PF13439">
    <property type="entry name" value="Glyco_transf_4"/>
    <property type="match status" value="1"/>
</dbReference>
<evidence type="ECO:0000313" key="2">
    <source>
        <dbReference type="EMBL" id="PZO18269.1"/>
    </source>
</evidence>
<dbReference type="SUPFAM" id="SSF53756">
    <property type="entry name" value="UDP-Glycosyltransferase/glycogen phosphorylase"/>
    <property type="match status" value="1"/>
</dbReference>
<dbReference type="CDD" id="cd03801">
    <property type="entry name" value="GT4_PimA-like"/>
    <property type="match status" value="1"/>
</dbReference>
<dbReference type="PANTHER" id="PTHR12526">
    <property type="entry name" value="GLYCOSYLTRANSFERASE"/>
    <property type="match status" value="1"/>
</dbReference>
<dbReference type="Pfam" id="PF13692">
    <property type="entry name" value="Glyco_trans_1_4"/>
    <property type="match status" value="1"/>
</dbReference>
<dbReference type="EMBL" id="QBMC01000056">
    <property type="protein sequence ID" value="PZO18269.1"/>
    <property type="molecule type" value="Genomic_DNA"/>
</dbReference>
<organism evidence="2 3">
    <name type="scientific">Leptolyngbya foveolarum</name>
    <dbReference type="NCBI Taxonomy" id="47253"/>
    <lineage>
        <taxon>Bacteria</taxon>
        <taxon>Bacillati</taxon>
        <taxon>Cyanobacteriota</taxon>
        <taxon>Cyanophyceae</taxon>
        <taxon>Leptolyngbyales</taxon>
        <taxon>Leptolyngbyaceae</taxon>
        <taxon>Leptolyngbya group</taxon>
        <taxon>Leptolyngbya</taxon>
    </lineage>
</organism>
<name>A0A2W4UMR6_9CYAN</name>
<reference evidence="3" key="1">
    <citation type="submission" date="2018-04" db="EMBL/GenBank/DDBJ databases">
        <authorList>
            <person name="Cornet L."/>
        </authorList>
    </citation>
    <scope>NUCLEOTIDE SEQUENCE [LARGE SCALE GENOMIC DNA]</scope>
</reference>
<reference evidence="2 3" key="2">
    <citation type="submission" date="2018-06" db="EMBL/GenBank/DDBJ databases">
        <title>Metagenomic assembly of (sub)arctic Cyanobacteria and their associated microbiome from non-axenic cultures.</title>
        <authorList>
            <person name="Baurain D."/>
        </authorList>
    </citation>
    <scope>NUCLEOTIDE SEQUENCE [LARGE SCALE GENOMIC DNA]</scope>
    <source>
        <strain evidence="2">ULC129bin1</strain>
    </source>
</reference>
<evidence type="ECO:0000259" key="1">
    <source>
        <dbReference type="Pfam" id="PF13439"/>
    </source>
</evidence>
<dbReference type="PANTHER" id="PTHR12526:SF600">
    <property type="entry name" value="GLYCOSYL TRANSFERASE GROUP 1"/>
    <property type="match status" value="1"/>
</dbReference>
<feature type="domain" description="Glycosyltransferase subfamily 4-like N-terminal" evidence="1">
    <location>
        <begin position="17"/>
        <end position="220"/>
    </location>
</feature>
<keyword evidence="2" id="KW-0808">Transferase</keyword>
<accession>A0A2W4UMR6</accession>
<dbReference type="Proteomes" id="UP000249354">
    <property type="component" value="Unassembled WGS sequence"/>
</dbReference>
<evidence type="ECO:0000313" key="3">
    <source>
        <dbReference type="Proteomes" id="UP000249354"/>
    </source>
</evidence>
<dbReference type="AlphaFoldDB" id="A0A2W4UMR6"/>
<dbReference type="InterPro" id="IPR028098">
    <property type="entry name" value="Glyco_trans_4-like_N"/>
</dbReference>
<dbReference type="Gene3D" id="3.40.50.2000">
    <property type="entry name" value="Glycogen Phosphorylase B"/>
    <property type="match status" value="2"/>
</dbReference>
<dbReference type="GO" id="GO:0016757">
    <property type="term" value="F:glycosyltransferase activity"/>
    <property type="evidence" value="ECO:0007669"/>
    <property type="project" value="TreeGrafter"/>
</dbReference>
<sequence>MNILMLSATFPYPPTRGGTSVRTFNLLKFLKQQSHHITLGTLIDQDVSHEEVSTLRGWVDELGVFQRPLDEVQATGAIGKMMRLANFAISGVPPSVTTTRSPAMQNWVTEKIASAQFDAITCEHSVNEVYVPENISTLIPKSVVNIHSSVYGTCAHQLANGTAENALRDRLTLPLLKRYEQRYCQKFSDLVVTTAEDRRQMSELSGKEPIHVISNGVDLDLFTMRSQDPNGQSLVFIGAMDNLPNIDAVTFLAREIFPLVLQKHPAAALSLVGARPTPAVQALSEIPNVTVTGKVSEMRPYLHESTVCVIPMRTGYGIKNKTLEAMAAGVPIVASDRGLEGLAVEGNNIPLRALRAETAAEYATAIGRLFDSAELRAQLSENGRALIERDYTWAIAGEQYEQVLTSQ</sequence>
<protein>
    <submittedName>
        <fullName evidence="2">Glycosyl transferase family 1</fullName>
    </submittedName>
</protein>